<dbReference type="EMBL" id="RXNR01000005">
    <property type="protein sequence ID" value="RTQ95657.1"/>
    <property type="molecule type" value="Genomic_DNA"/>
</dbReference>
<feature type="transmembrane region" description="Helical" evidence="8">
    <location>
        <begin position="157"/>
        <end position="177"/>
    </location>
</feature>
<keyword evidence="2" id="KW-0813">Transport</keyword>
<dbReference type="GO" id="GO:0030395">
    <property type="term" value="F:lactose binding"/>
    <property type="evidence" value="ECO:0007669"/>
    <property type="project" value="TreeGrafter"/>
</dbReference>
<feature type="transmembrane region" description="Helical" evidence="8">
    <location>
        <begin position="134"/>
        <end position="151"/>
    </location>
</feature>
<keyword evidence="5 8" id="KW-0812">Transmembrane</keyword>
<comment type="subcellular location">
    <subcellularLocation>
        <location evidence="1">Cell inner membrane</location>
        <topology evidence="1">Multi-pass membrane protein</topology>
    </subcellularLocation>
</comment>
<dbReference type="AlphaFoldDB" id="A0A3S0QXR5"/>
<dbReference type="Pfam" id="PF12832">
    <property type="entry name" value="MFS_1_like"/>
    <property type="match status" value="1"/>
</dbReference>
<feature type="transmembrane region" description="Helical" evidence="8">
    <location>
        <begin position="40"/>
        <end position="59"/>
    </location>
</feature>
<accession>A0A3S0QXR5</accession>
<evidence type="ECO:0000256" key="3">
    <source>
        <dbReference type="ARBA" id="ARBA00022475"/>
    </source>
</evidence>
<proteinExistence type="predicted"/>
<keyword evidence="3" id="KW-1003">Cell membrane</keyword>
<dbReference type="InterPro" id="IPR036259">
    <property type="entry name" value="MFS_trans_sf"/>
</dbReference>
<keyword evidence="11" id="KW-1185">Reference proteome</keyword>
<dbReference type="Gene3D" id="1.20.1250.20">
    <property type="entry name" value="MFS general substrate transporter like domains"/>
    <property type="match status" value="2"/>
</dbReference>
<feature type="transmembrane region" description="Helical" evidence="8">
    <location>
        <begin position="359"/>
        <end position="378"/>
    </location>
</feature>
<dbReference type="Proteomes" id="UP000276349">
    <property type="component" value="Unassembled WGS sequence"/>
</dbReference>
<dbReference type="PIRSF" id="PIRSF004925">
    <property type="entry name" value="HcaT"/>
    <property type="match status" value="1"/>
</dbReference>
<dbReference type="OrthoDB" id="9150135at2"/>
<feature type="transmembrane region" description="Helical" evidence="8">
    <location>
        <begin position="198"/>
        <end position="218"/>
    </location>
</feature>
<dbReference type="InterPro" id="IPR026032">
    <property type="entry name" value="HcaT-like"/>
</dbReference>
<evidence type="ECO:0000256" key="5">
    <source>
        <dbReference type="ARBA" id="ARBA00022692"/>
    </source>
</evidence>
<keyword evidence="7 8" id="KW-0472">Membrane</keyword>
<keyword evidence="4" id="KW-0997">Cell inner membrane</keyword>
<dbReference type="RefSeq" id="WP_126292822.1">
    <property type="nucleotide sequence ID" value="NZ_CP155468.1"/>
</dbReference>
<dbReference type="InterPro" id="IPR024989">
    <property type="entry name" value="MFS_assoc_dom"/>
</dbReference>
<feature type="transmembrane region" description="Helical" evidence="8">
    <location>
        <begin position="12"/>
        <end position="28"/>
    </location>
</feature>
<evidence type="ECO:0000256" key="2">
    <source>
        <dbReference type="ARBA" id="ARBA00022448"/>
    </source>
</evidence>
<dbReference type="GO" id="GO:0005886">
    <property type="term" value="C:plasma membrane"/>
    <property type="evidence" value="ECO:0007669"/>
    <property type="project" value="UniProtKB-SubCell"/>
</dbReference>
<evidence type="ECO:0000256" key="4">
    <source>
        <dbReference type="ARBA" id="ARBA00022519"/>
    </source>
</evidence>
<dbReference type="PANTHER" id="PTHR23522">
    <property type="entry name" value="BLL5896 PROTEIN"/>
    <property type="match status" value="1"/>
</dbReference>
<feature type="transmembrane region" description="Helical" evidence="8">
    <location>
        <begin position="238"/>
        <end position="257"/>
    </location>
</feature>
<evidence type="ECO:0000256" key="7">
    <source>
        <dbReference type="ARBA" id="ARBA00023136"/>
    </source>
</evidence>
<dbReference type="NCBIfam" id="NF037955">
    <property type="entry name" value="mfs"/>
    <property type="match status" value="1"/>
</dbReference>
<evidence type="ECO:0000256" key="8">
    <source>
        <dbReference type="SAM" id="Phobius"/>
    </source>
</evidence>
<evidence type="ECO:0000256" key="1">
    <source>
        <dbReference type="ARBA" id="ARBA00004429"/>
    </source>
</evidence>
<name>A0A3S0QXR5_9BACI</name>
<gene>
    <name evidence="10" type="ORF">EKG35_02940</name>
</gene>
<organism evidence="10 11">
    <name type="scientific">Lysinibacillus telephonicus</name>
    <dbReference type="NCBI Taxonomy" id="1714840"/>
    <lineage>
        <taxon>Bacteria</taxon>
        <taxon>Bacillati</taxon>
        <taxon>Bacillota</taxon>
        <taxon>Bacilli</taxon>
        <taxon>Bacillales</taxon>
        <taxon>Bacillaceae</taxon>
        <taxon>Lysinibacillus</taxon>
    </lineage>
</organism>
<sequence length="384" mass="43713">MNNQRWLSQNFFIFFFTWGVYLQYWSGWLTEAKGLSVQEVSFIMGFGLVSRALSTMFIFPFASKYLSNKKLSQFLVTSSLLAAFFYIPFNSFTALFIITMIFSLFYPSLLPAIESSASTLVQQTRIHYGKSRSYGSISFVISVFILSIIIGYVGEKAILWCMIVYLAIMLILQFMPAPDVLSVKPTAVDRSQSFSMRSLWKIKGFPVVMVIVILLQGAHASYYNYSYIYLQQYLEVNTFYIGIILNVAVLFEILFFLKVDYLFSKWKTSTLLLIAAVGSTLRWIMIFAIPNVWVFILSQSLHSLGFAMAHYAFVQYITNNLPKQQLSNAQGLYSALAMSLSAALLTLFGGYLYYITPGLAFLGMTVFTIPAIIITLLSRKVYQY</sequence>
<feature type="transmembrane region" description="Helical" evidence="8">
    <location>
        <begin position="331"/>
        <end position="353"/>
    </location>
</feature>
<dbReference type="GO" id="GO:0015528">
    <property type="term" value="F:lactose:proton symporter activity"/>
    <property type="evidence" value="ECO:0007669"/>
    <property type="project" value="TreeGrafter"/>
</dbReference>
<evidence type="ECO:0000313" key="11">
    <source>
        <dbReference type="Proteomes" id="UP000276349"/>
    </source>
</evidence>
<dbReference type="PANTHER" id="PTHR23522:SF10">
    <property type="entry name" value="3-PHENYLPROPIONIC ACID TRANSPORTER-RELATED"/>
    <property type="match status" value="1"/>
</dbReference>
<feature type="transmembrane region" description="Helical" evidence="8">
    <location>
        <begin position="301"/>
        <end position="319"/>
    </location>
</feature>
<keyword evidence="6 8" id="KW-1133">Transmembrane helix</keyword>
<protein>
    <submittedName>
        <fullName evidence="10">MFS transporter</fullName>
    </submittedName>
</protein>
<evidence type="ECO:0000256" key="6">
    <source>
        <dbReference type="ARBA" id="ARBA00022989"/>
    </source>
</evidence>
<evidence type="ECO:0000259" key="9">
    <source>
        <dbReference type="Pfam" id="PF12832"/>
    </source>
</evidence>
<feature type="transmembrane region" description="Helical" evidence="8">
    <location>
        <begin position="269"/>
        <end position="289"/>
    </location>
</feature>
<reference evidence="10 11" key="1">
    <citation type="submission" date="2018-12" db="EMBL/GenBank/DDBJ databases">
        <authorList>
            <person name="Yu L."/>
        </authorList>
    </citation>
    <scope>NUCLEOTIDE SEQUENCE [LARGE SCALE GENOMIC DNA]</scope>
    <source>
        <strain evidence="10 11">S5H2222</strain>
    </source>
</reference>
<evidence type="ECO:0000313" key="10">
    <source>
        <dbReference type="EMBL" id="RTQ95657.1"/>
    </source>
</evidence>
<feature type="domain" description="Major facilitator superfamily associated" evidence="9">
    <location>
        <begin position="6"/>
        <end position="354"/>
    </location>
</feature>
<dbReference type="SUPFAM" id="SSF103473">
    <property type="entry name" value="MFS general substrate transporter"/>
    <property type="match status" value="1"/>
</dbReference>
<comment type="caution">
    <text evidence="10">The sequence shown here is derived from an EMBL/GenBank/DDBJ whole genome shotgun (WGS) entry which is preliminary data.</text>
</comment>